<evidence type="ECO:0000313" key="2">
    <source>
        <dbReference type="EMBL" id="ROW00772.1"/>
    </source>
</evidence>
<proteinExistence type="predicted"/>
<evidence type="ECO:0000256" key="1">
    <source>
        <dbReference type="SAM" id="MobiDB-lite"/>
    </source>
</evidence>
<gene>
    <name evidence="2" type="ORF">VMCG_06565</name>
</gene>
<accession>A0A423WBM4</accession>
<keyword evidence="3" id="KW-1185">Reference proteome</keyword>
<dbReference type="EMBL" id="LKEA01000020">
    <property type="protein sequence ID" value="ROW00772.1"/>
    <property type="molecule type" value="Genomic_DNA"/>
</dbReference>
<sequence length="81" mass="8265">MNVTTSIRGSSVGDGDGNITAKVVSKLLSTEGRADDKSAQGGPPIPVAGNTRHPDRPCCGSRQDNSGPGYAESGQERGNHS</sequence>
<dbReference type="AlphaFoldDB" id="A0A423WBM4"/>
<feature type="region of interest" description="Disordered" evidence="1">
    <location>
        <begin position="30"/>
        <end position="81"/>
    </location>
</feature>
<organism evidence="2 3">
    <name type="scientific">Cytospora schulzeri</name>
    <dbReference type="NCBI Taxonomy" id="448051"/>
    <lineage>
        <taxon>Eukaryota</taxon>
        <taxon>Fungi</taxon>
        <taxon>Dikarya</taxon>
        <taxon>Ascomycota</taxon>
        <taxon>Pezizomycotina</taxon>
        <taxon>Sordariomycetes</taxon>
        <taxon>Sordariomycetidae</taxon>
        <taxon>Diaporthales</taxon>
        <taxon>Cytosporaceae</taxon>
        <taxon>Cytospora</taxon>
    </lineage>
</organism>
<reference evidence="2 3" key="1">
    <citation type="submission" date="2015-09" db="EMBL/GenBank/DDBJ databases">
        <title>Host preference determinants of Valsa canker pathogens revealed by comparative genomics.</title>
        <authorList>
            <person name="Yin Z."/>
            <person name="Huang L."/>
        </authorList>
    </citation>
    <scope>NUCLEOTIDE SEQUENCE [LARGE SCALE GENOMIC DNA]</scope>
    <source>
        <strain evidence="2 3">03-1</strain>
    </source>
</reference>
<name>A0A423WBM4_9PEZI</name>
<dbReference type="Proteomes" id="UP000283895">
    <property type="component" value="Unassembled WGS sequence"/>
</dbReference>
<comment type="caution">
    <text evidence="2">The sequence shown here is derived from an EMBL/GenBank/DDBJ whole genome shotgun (WGS) entry which is preliminary data.</text>
</comment>
<evidence type="ECO:0000313" key="3">
    <source>
        <dbReference type="Proteomes" id="UP000283895"/>
    </source>
</evidence>
<protein>
    <submittedName>
        <fullName evidence="2">Uncharacterized protein</fullName>
    </submittedName>
</protein>